<evidence type="ECO:0000256" key="5">
    <source>
        <dbReference type="ARBA" id="ARBA00022801"/>
    </source>
</evidence>
<feature type="chain" id="PRO_5044561412" description="Peptidase S1 domain-containing protein" evidence="10">
    <location>
        <begin position="24"/>
        <end position="281"/>
    </location>
</feature>
<evidence type="ECO:0000313" key="12">
    <source>
        <dbReference type="EnsemblMetazoa" id="MDOA012169-PA"/>
    </source>
</evidence>
<dbReference type="EnsemblMetazoa" id="MDOA012169-RA">
    <property type="protein sequence ID" value="MDOA012169-PA"/>
    <property type="gene ID" value="MDOA012169"/>
</dbReference>
<dbReference type="GO" id="GO:0004252">
    <property type="term" value="F:serine-type endopeptidase activity"/>
    <property type="evidence" value="ECO:0007669"/>
    <property type="project" value="InterPro"/>
</dbReference>
<feature type="domain" description="Peptidase S1" evidence="11">
    <location>
        <begin position="41"/>
        <end position="276"/>
    </location>
</feature>
<dbReference type="InterPro" id="IPR050430">
    <property type="entry name" value="Peptidase_S1"/>
</dbReference>
<dbReference type="SMART" id="SM00020">
    <property type="entry name" value="Tryp_SPc"/>
    <property type="match status" value="1"/>
</dbReference>
<comment type="subcellular location">
    <subcellularLocation>
        <location evidence="1">Secreted</location>
    </subcellularLocation>
</comment>
<dbReference type="InterPro" id="IPR001254">
    <property type="entry name" value="Trypsin_dom"/>
</dbReference>
<keyword evidence="3" id="KW-0964">Secreted</keyword>
<keyword evidence="5 9" id="KW-0378">Hydrolase</keyword>
<keyword evidence="10" id="KW-0732">Signal</keyword>
<dbReference type="Gene3D" id="2.40.10.10">
    <property type="entry name" value="Trypsin-like serine proteases"/>
    <property type="match status" value="1"/>
</dbReference>
<gene>
    <name evidence="12" type="primary">101895344</name>
</gene>
<dbReference type="FunFam" id="2.40.10.10:FF:000047">
    <property type="entry name" value="Trypsin eta"/>
    <property type="match status" value="1"/>
</dbReference>
<dbReference type="PANTHER" id="PTHR24276:SF91">
    <property type="entry name" value="AT26814P-RELATED"/>
    <property type="match status" value="1"/>
</dbReference>
<evidence type="ECO:0000256" key="10">
    <source>
        <dbReference type="SAM" id="SignalP"/>
    </source>
</evidence>
<evidence type="ECO:0000256" key="8">
    <source>
        <dbReference type="ARBA" id="ARBA00023157"/>
    </source>
</evidence>
<dbReference type="KEGG" id="mde:101895344"/>
<dbReference type="PROSITE" id="PS00134">
    <property type="entry name" value="TRYPSIN_HIS"/>
    <property type="match status" value="1"/>
</dbReference>
<organism evidence="12">
    <name type="scientific">Musca domestica</name>
    <name type="common">House fly</name>
    <dbReference type="NCBI Taxonomy" id="7370"/>
    <lineage>
        <taxon>Eukaryota</taxon>
        <taxon>Metazoa</taxon>
        <taxon>Ecdysozoa</taxon>
        <taxon>Arthropoda</taxon>
        <taxon>Hexapoda</taxon>
        <taxon>Insecta</taxon>
        <taxon>Pterygota</taxon>
        <taxon>Neoptera</taxon>
        <taxon>Endopterygota</taxon>
        <taxon>Diptera</taxon>
        <taxon>Brachycera</taxon>
        <taxon>Muscomorpha</taxon>
        <taxon>Muscoidea</taxon>
        <taxon>Muscidae</taxon>
        <taxon>Musca</taxon>
    </lineage>
</organism>
<keyword evidence="8" id="KW-1015">Disulfide bond</keyword>
<evidence type="ECO:0000256" key="4">
    <source>
        <dbReference type="ARBA" id="ARBA00022670"/>
    </source>
</evidence>
<evidence type="ECO:0000259" key="11">
    <source>
        <dbReference type="PROSITE" id="PS50240"/>
    </source>
</evidence>
<dbReference type="VEuPathDB" id="VectorBase:MDOMA2_010920"/>
<dbReference type="CDD" id="cd00190">
    <property type="entry name" value="Tryp_SPc"/>
    <property type="match status" value="1"/>
</dbReference>
<evidence type="ECO:0000256" key="2">
    <source>
        <dbReference type="ARBA" id="ARBA00007664"/>
    </source>
</evidence>
<dbReference type="PANTHER" id="PTHR24276">
    <property type="entry name" value="POLYSERASE-RELATED"/>
    <property type="match status" value="1"/>
</dbReference>
<evidence type="ECO:0000256" key="7">
    <source>
        <dbReference type="ARBA" id="ARBA00023145"/>
    </source>
</evidence>
<feature type="signal peptide" evidence="10">
    <location>
        <begin position="1"/>
        <end position="23"/>
    </location>
</feature>
<dbReference type="AlphaFoldDB" id="A0A1I8N6W7"/>
<evidence type="ECO:0000256" key="3">
    <source>
        <dbReference type="ARBA" id="ARBA00022525"/>
    </source>
</evidence>
<protein>
    <recommendedName>
        <fullName evidence="11">Peptidase S1 domain-containing protein</fullName>
    </recommendedName>
</protein>
<name>A0A1I8N6W7_MUSDO</name>
<dbReference type="InterPro" id="IPR043504">
    <property type="entry name" value="Peptidase_S1_PA_chymotrypsin"/>
</dbReference>
<reference evidence="12" key="1">
    <citation type="submission" date="2020-05" db="UniProtKB">
        <authorList>
            <consortium name="EnsemblMetazoa"/>
        </authorList>
    </citation>
    <scope>IDENTIFICATION</scope>
    <source>
        <strain evidence="12">Aabys</strain>
    </source>
</reference>
<dbReference type="OrthoDB" id="10059102at2759"/>
<dbReference type="InterPro" id="IPR033116">
    <property type="entry name" value="TRYPSIN_SER"/>
</dbReference>
<dbReference type="eggNOG" id="KOG3627">
    <property type="taxonomic scope" value="Eukaryota"/>
</dbReference>
<evidence type="ECO:0000256" key="1">
    <source>
        <dbReference type="ARBA" id="ARBA00004613"/>
    </source>
</evidence>
<dbReference type="GO" id="GO:0016485">
    <property type="term" value="P:protein processing"/>
    <property type="evidence" value="ECO:0007669"/>
    <property type="project" value="UniProtKB-ARBA"/>
</dbReference>
<dbReference type="InterPro" id="IPR001314">
    <property type="entry name" value="Peptidase_S1A"/>
</dbReference>
<dbReference type="SUPFAM" id="SSF50494">
    <property type="entry name" value="Trypsin-like serine proteases"/>
    <property type="match status" value="1"/>
</dbReference>
<proteinExistence type="inferred from homology"/>
<evidence type="ECO:0000256" key="6">
    <source>
        <dbReference type="ARBA" id="ARBA00022825"/>
    </source>
</evidence>
<evidence type="ECO:0000256" key="9">
    <source>
        <dbReference type="RuleBase" id="RU363034"/>
    </source>
</evidence>
<keyword evidence="7" id="KW-0865">Zymogen</keyword>
<accession>A0A1I8N6W7</accession>
<sequence length="281" mass="29838">MDNFYSHNFIGFLLAILIVHAAAQPLQQEAPESKLSENGRIVGGYAVDITRHPHQVSLRHKLLSSWQYAHMCGGSIVREDVIVTAAHCVNNRKAKNFIVVAGTVNRAGSDGFVARVEKIVQHESYNSSITNNDVALLFLATPLPLNGVTMAAVELAKNVPVQGSKSVISGWGTTAPAGSASDTLLAVDVPIVENERCDAAYAVSYGPGRITDAMLCAGVEGVGGKDACQGDSGGPLLVQGKLTGIVSWGRSCALPDFPGVYANVPYLREWILQTIEANVKK</sequence>
<dbReference type="PROSITE" id="PS50240">
    <property type="entry name" value="TRYPSIN_DOM"/>
    <property type="match status" value="1"/>
</dbReference>
<keyword evidence="6 9" id="KW-0720">Serine protease</keyword>
<dbReference type="GO" id="GO:0005576">
    <property type="term" value="C:extracellular region"/>
    <property type="evidence" value="ECO:0007669"/>
    <property type="project" value="UniProtKB-SubCell"/>
</dbReference>
<dbReference type="PROSITE" id="PS00135">
    <property type="entry name" value="TRYPSIN_SER"/>
    <property type="match status" value="1"/>
</dbReference>
<dbReference type="InterPro" id="IPR009003">
    <property type="entry name" value="Peptidase_S1_PA"/>
</dbReference>
<dbReference type="PRINTS" id="PR00722">
    <property type="entry name" value="CHYMOTRYPSIN"/>
</dbReference>
<dbReference type="RefSeq" id="XP_005175143.2">
    <property type="nucleotide sequence ID" value="XM_005175086.4"/>
</dbReference>
<dbReference type="Pfam" id="PF00089">
    <property type="entry name" value="Trypsin"/>
    <property type="match status" value="1"/>
</dbReference>
<dbReference type="VEuPathDB" id="VectorBase:MDOA012169"/>
<comment type="similarity">
    <text evidence="2">Belongs to the peptidase S1 family.</text>
</comment>
<dbReference type="InterPro" id="IPR018114">
    <property type="entry name" value="TRYPSIN_HIS"/>
</dbReference>
<keyword evidence="4 9" id="KW-0645">Protease</keyword>